<reference evidence="2" key="1">
    <citation type="submission" date="2021-09" db="EMBL/GenBank/DDBJ databases">
        <authorList>
            <person name="Wu T."/>
            <person name="Guo S.Z."/>
        </authorList>
    </citation>
    <scope>NUCLEOTIDE SEQUENCE</scope>
    <source>
        <strain evidence="2">RSS-23</strain>
    </source>
</reference>
<dbReference type="Pfam" id="PF01863">
    <property type="entry name" value="YgjP-like"/>
    <property type="match status" value="1"/>
</dbReference>
<dbReference type="EMBL" id="JAIQDJ010000008">
    <property type="protein sequence ID" value="MBZ4186935.1"/>
    <property type="molecule type" value="Genomic_DNA"/>
</dbReference>
<gene>
    <name evidence="2" type="ORF">K7B09_11445</name>
</gene>
<evidence type="ECO:0000313" key="2">
    <source>
        <dbReference type="EMBL" id="MBZ4186935.1"/>
    </source>
</evidence>
<dbReference type="InterPro" id="IPR053136">
    <property type="entry name" value="UTP_pyrophosphatase-like"/>
</dbReference>
<dbReference type="InterPro" id="IPR002725">
    <property type="entry name" value="YgjP-like_metallopeptidase"/>
</dbReference>
<accession>A0ABS7TGD6</accession>
<organism evidence="2 3">
    <name type="scientific">Thermomonas beijingensis</name>
    <dbReference type="NCBI Taxonomy" id="2872701"/>
    <lineage>
        <taxon>Bacteria</taxon>
        <taxon>Pseudomonadati</taxon>
        <taxon>Pseudomonadota</taxon>
        <taxon>Gammaproteobacteria</taxon>
        <taxon>Lysobacterales</taxon>
        <taxon>Lysobacteraceae</taxon>
        <taxon>Thermomonas</taxon>
    </lineage>
</organism>
<keyword evidence="3" id="KW-1185">Reference proteome</keyword>
<sequence length="265" mass="29898">MVSLLRLLQPLRSTRAPPAIQRDMLAVTLAGGAAIEVLRVRDPRAKRIKLAVDERGVRLTLPLRATLREGDAFLQQHHAWLTQQLHLHACTYGEALRRDVTTTLPLRGVELPLHWALGRVTRVQLDAAGTLRCQASTQAGSAALQRALRDFYEAQGRADLGRWLPRYLPELPRQPRRIVFKRPSTLWGSLAPDATLSLDLALLLARPSAFEYVVVHELCHLLHANHSPQFWQAVGARFPQWRDERAYLRSEGRALKGRLRQLLAG</sequence>
<dbReference type="Proteomes" id="UP001430290">
    <property type="component" value="Unassembled WGS sequence"/>
</dbReference>
<evidence type="ECO:0000313" key="3">
    <source>
        <dbReference type="Proteomes" id="UP001430290"/>
    </source>
</evidence>
<evidence type="ECO:0000259" key="1">
    <source>
        <dbReference type="Pfam" id="PF01863"/>
    </source>
</evidence>
<dbReference type="Gene3D" id="3.30.2010.10">
    <property type="entry name" value="Metalloproteases ('zincins'), catalytic domain"/>
    <property type="match status" value="1"/>
</dbReference>
<dbReference type="RefSeq" id="WP_223629607.1">
    <property type="nucleotide sequence ID" value="NZ_JAIQDJ010000008.1"/>
</dbReference>
<proteinExistence type="predicted"/>
<dbReference type="PANTHER" id="PTHR30399">
    <property type="entry name" value="UNCHARACTERIZED PROTEIN YGJP"/>
    <property type="match status" value="1"/>
</dbReference>
<dbReference type="CDD" id="cd07344">
    <property type="entry name" value="M48_yhfN_like"/>
    <property type="match status" value="1"/>
</dbReference>
<feature type="domain" description="YgjP-like metallopeptidase" evidence="1">
    <location>
        <begin position="46"/>
        <end position="250"/>
    </location>
</feature>
<protein>
    <submittedName>
        <fullName evidence="2">M48 family metallopeptidase</fullName>
    </submittedName>
</protein>
<dbReference type="PANTHER" id="PTHR30399:SF1">
    <property type="entry name" value="UTP PYROPHOSPHATASE"/>
    <property type="match status" value="1"/>
</dbReference>
<name>A0ABS7TGD6_9GAMM</name>
<comment type="caution">
    <text evidence="2">The sequence shown here is derived from an EMBL/GenBank/DDBJ whole genome shotgun (WGS) entry which is preliminary data.</text>
</comment>